<evidence type="ECO:0000259" key="6">
    <source>
        <dbReference type="PROSITE" id="PS50075"/>
    </source>
</evidence>
<dbReference type="InterPro" id="IPR036736">
    <property type="entry name" value="ACP-like_sf"/>
</dbReference>
<protein>
    <submittedName>
        <fullName evidence="7">Polyketide synthase</fullName>
    </submittedName>
</protein>
<keyword evidence="3" id="KW-0808">Transferase</keyword>
<evidence type="ECO:0000256" key="1">
    <source>
        <dbReference type="ARBA" id="ARBA00022450"/>
    </source>
</evidence>
<comment type="caution">
    <text evidence="7">The sequence shown here is derived from an EMBL/GenBank/DDBJ whole genome shotgun (WGS) entry which is preliminary data.</text>
</comment>
<feature type="domain" description="Carrier" evidence="6">
    <location>
        <begin position="887"/>
        <end position="964"/>
    </location>
</feature>
<dbReference type="InterPro" id="IPR013968">
    <property type="entry name" value="PKS_KR"/>
</dbReference>
<evidence type="ECO:0000256" key="2">
    <source>
        <dbReference type="ARBA" id="ARBA00022553"/>
    </source>
</evidence>
<dbReference type="SUPFAM" id="SSF55048">
    <property type="entry name" value="Probable ACP-binding domain of malonyl-CoA ACP transacylase"/>
    <property type="match status" value="1"/>
</dbReference>
<dbReference type="InterPro" id="IPR014043">
    <property type="entry name" value="Acyl_transferase_dom"/>
</dbReference>
<dbReference type="SMART" id="SM00823">
    <property type="entry name" value="PKS_PP"/>
    <property type="match status" value="1"/>
</dbReference>
<evidence type="ECO:0000313" key="8">
    <source>
        <dbReference type="Proteomes" id="UP000325690"/>
    </source>
</evidence>
<keyword evidence="5" id="KW-0511">Multifunctional enzyme</keyword>
<dbReference type="GO" id="GO:0004312">
    <property type="term" value="F:fatty acid synthase activity"/>
    <property type="evidence" value="ECO:0007669"/>
    <property type="project" value="TreeGrafter"/>
</dbReference>
<dbReference type="Pfam" id="PF08659">
    <property type="entry name" value="KR"/>
    <property type="match status" value="1"/>
</dbReference>
<dbReference type="GO" id="GO:0006633">
    <property type="term" value="P:fatty acid biosynthetic process"/>
    <property type="evidence" value="ECO:0007669"/>
    <property type="project" value="TreeGrafter"/>
</dbReference>
<name>A0A5N5V669_MYCPH</name>
<gene>
    <name evidence="7" type="ORF">MPHL21000_07805</name>
</gene>
<reference evidence="7 8" key="1">
    <citation type="submission" date="2012-10" db="EMBL/GenBank/DDBJ databases">
        <title>The draft sequence of the Mycobacterium pheli genome.</title>
        <authorList>
            <person name="Pettersson B.M.F."/>
            <person name="Das S."/>
            <person name="Dasgupta S."/>
            <person name="Bhattacharya A."/>
            <person name="Kirsebom L.A."/>
        </authorList>
    </citation>
    <scope>NUCLEOTIDE SEQUENCE [LARGE SCALE GENOMIC DNA]</scope>
    <source>
        <strain evidence="7 8">CCUG 21000</strain>
    </source>
</reference>
<dbReference type="InterPro" id="IPR016035">
    <property type="entry name" value="Acyl_Trfase/lysoPLipase"/>
</dbReference>
<accession>A0A5N5V669</accession>
<dbReference type="GO" id="GO:0005886">
    <property type="term" value="C:plasma membrane"/>
    <property type="evidence" value="ECO:0007669"/>
    <property type="project" value="TreeGrafter"/>
</dbReference>
<proteinExistence type="predicted"/>
<keyword evidence="1" id="KW-0596">Phosphopantetheine</keyword>
<evidence type="ECO:0000256" key="4">
    <source>
        <dbReference type="ARBA" id="ARBA00022857"/>
    </source>
</evidence>
<keyword evidence="8" id="KW-1185">Reference proteome</keyword>
<dbReference type="InterPro" id="IPR009081">
    <property type="entry name" value="PP-bd_ACP"/>
</dbReference>
<dbReference type="PROSITE" id="PS00012">
    <property type="entry name" value="PHOSPHOPANTETHEINE"/>
    <property type="match status" value="1"/>
</dbReference>
<dbReference type="Proteomes" id="UP000325690">
    <property type="component" value="Unassembled WGS sequence"/>
</dbReference>
<dbReference type="Gene3D" id="3.40.50.720">
    <property type="entry name" value="NAD(P)-binding Rossmann-like Domain"/>
    <property type="match status" value="1"/>
</dbReference>
<dbReference type="InterPro" id="IPR001227">
    <property type="entry name" value="Ac_transferase_dom_sf"/>
</dbReference>
<keyword evidence="4" id="KW-0521">NADP</keyword>
<dbReference type="SUPFAM" id="SSF51735">
    <property type="entry name" value="NAD(P)-binding Rossmann-fold domains"/>
    <property type="match status" value="2"/>
</dbReference>
<dbReference type="Gene3D" id="3.40.366.10">
    <property type="entry name" value="Malonyl-Coenzyme A Acyl Carrier Protein, domain 2"/>
    <property type="match status" value="1"/>
</dbReference>
<dbReference type="InterPro" id="IPR036291">
    <property type="entry name" value="NAD(P)-bd_dom_sf"/>
</dbReference>
<dbReference type="InterPro" id="IPR057326">
    <property type="entry name" value="KR_dom"/>
</dbReference>
<dbReference type="Gene3D" id="3.30.70.3290">
    <property type="match status" value="1"/>
</dbReference>
<dbReference type="InterPro" id="IPR016036">
    <property type="entry name" value="Malonyl_transacylase_ACP-bd"/>
</dbReference>
<dbReference type="PROSITE" id="PS50075">
    <property type="entry name" value="CARRIER"/>
    <property type="match status" value="1"/>
</dbReference>
<dbReference type="CDD" id="cd05274">
    <property type="entry name" value="KR_FAS_SDR_x"/>
    <property type="match status" value="1"/>
</dbReference>
<evidence type="ECO:0000313" key="7">
    <source>
        <dbReference type="EMBL" id="KAB7757384.1"/>
    </source>
</evidence>
<dbReference type="GO" id="GO:0031177">
    <property type="term" value="F:phosphopantetheine binding"/>
    <property type="evidence" value="ECO:0007669"/>
    <property type="project" value="InterPro"/>
</dbReference>
<dbReference type="PANTHER" id="PTHR43775:SF37">
    <property type="entry name" value="SI:DKEY-61P9.11"/>
    <property type="match status" value="1"/>
</dbReference>
<dbReference type="Pfam" id="PF00550">
    <property type="entry name" value="PP-binding"/>
    <property type="match status" value="1"/>
</dbReference>
<evidence type="ECO:0000256" key="3">
    <source>
        <dbReference type="ARBA" id="ARBA00022679"/>
    </source>
</evidence>
<evidence type="ECO:0000256" key="5">
    <source>
        <dbReference type="ARBA" id="ARBA00023268"/>
    </source>
</evidence>
<dbReference type="GO" id="GO:0071770">
    <property type="term" value="P:DIM/DIP cell wall layer assembly"/>
    <property type="evidence" value="ECO:0007669"/>
    <property type="project" value="TreeGrafter"/>
</dbReference>
<dbReference type="SMART" id="SM00822">
    <property type="entry name" value="PKS_KR"/>
    <property type="match status" value="1"/>
</dbReference>
<sequence length="972" mass="102004">MTRLPDGRVPVVLSAHAEDLLPADAAAILRYTEHAADVPGVSEVAAALLRTRRIRRHRTVIRAADTAELTGALRAVADGDDHRLVARSCETGSPVTAFVFPGQGNQWPSMGLQAYRRCAEYRDQADRCAEAFVAAGHPSPLPYLLADHTGGTWSQTEIQGAQFTHAVALSRIWRSCGIQPAMTIGHSLGEVAAAHVAGAITLSDAVAVVAARARAVDRLSGDYRMAALGLAPADADALLAEVPGWLEISAVNAATSVVVAGERTAITALVATAADRGIFVRELDVDYPGHTSALEPLRDELVAMLPDAEFADSPVRFIASTTGDVVPAGTGFADYWYRNLRRTVRFDRAVGAARTLGATVFVEMSAHPALRFALGELVGDELVVGSGHRDEPLTDSLSANIAAVAAADPAYRWTDHVDVANQPILRGFPNAPMRAVRLWAEPRRLTPVQTVTVAHETWTPTQVSVEPGQRVAVVDLPGPRGPLADRLRAGLTGHADALLVDPAEADLVVAVAPMLDHPDAGRSVTEIAALLDAGLLDYLDAGPGCRAVCLVTAGGEHVLDTEPVALPAQAALAAMHRSLGFEHPDRTFRHLDVPTWDPGTALAAAAVDALLTPHTEAAVRENGSAPALFVRTTTETHEPAPAWHSDPAAFDDVVITGGTGAVGLHFARYLAAHGARRIVLLSRRGLDESVRAEIAGTATEVIAPVCDVTDPAAVAETARQHGGAGATLLIHAAGTATFTDRDGLTGAVLTDTAAAKLTGLASMTELWPLREHARILVCSSVSGVWGGRGHAAYSAANRMLDVMAGQLRAGGRHCAAARYGLWRGDGIAGANEVTRIERSGLIAMAPEAAVDASLRTYPADPLLFSADPDRIRIFLGDRENRPAAQDPAGGDIRARVLAEIATVLSLDAAAIDPTTSLLDLGLDSLLALDLRKRLQQATGRKVALATLLGGVTAGELVTDLADTTRKEKVDNA</sequence>
<dbReference type="GO" id="GO:0005737">
    <property type="term" value="C:cytoplasm"/>
    <property type="evidence" value="ECO:0007669"/>
    <property type="project" value="TreeGrafter"/>
</dbReference>
<dbReference type="SUPFAM" id="SSF52151">
    <property type="entry name" value="FabD/lysophospholipase-like"/>
    <property type="match status" value="1"/>
</dbReference>
<dbReference type="InterPro" id="IPR020806">
    <property type="entry name" value="PKS_PP-bd"/>
</dbReference>
<dbReference type="Gene3D" id="1.10.1200.10">
    <property type="entry name" value="ACP-like"/>
    <property type="match status" value="1"/>
</dbReference>
<dbReference type="AlphaFoldDB" id="A0A5N5V669"/>
<dbReference type="GeneID" id="74303746"/>
<dbReference type="NCBIfam" id="NF037940">
    <property type="entry name" value="PKS_MbtD"/>
    <property type="match status" value="1"/>
</dbReference>
<dbReference type="Pfam" id="PF00698">
    <property type="entry name" value="Acyl_transf_1"/>
    <property type="match status" value="1"/>
</dbReference>
<keyword evidence="2" id="KW-0597">Phosphoprotein</keyword>
<dbReference type="SUPFAM" id="SSF47336">
    <property type="entry name" value="ACP-like"/>
    <property type="match status" value="1"/>
</dbReference>
<dbReference type="EMBL" id="ANBP01000008">
    <property type="protein sequence ID" value="KAB7757384.1"/>
    <property type="molecule type" value="Genomic_DNA"/>
</dbReference>
<dbReference type="InterPro" id="IPR050091">
    <property type="entry name" value="PKS_NRPS_Biosynth_Enz"/>
</dbReference>
<organism evidence="7 8">
    <name type="scientific">Mycolicibacterium phlei DSM 43239 = CCUG 21000</name>
    <dbReference type="NCBI Taxonomy" id="1226750"/>
    <lineage>
        <taxon>Bacteria</taxon>
        <taxon>Bacillati</taxon>
        <taxon>Actinomycetota</taxon>
        <taxon>Actinomycetes</taxon>
        <taxon>Mycobacteriales</taxon>
        <taxon>Mycobacteriaceae</taxon>
        <taxon>Mycolicibacterium</taxon>
    </lineage>
</organism>
<dbReference type="InterPro" id="IPR006162">
    <property type="entry name" value="Ppantetheine_attach_site"/>
</dbReference>
<dbReference type="PANTHER" id="PTHR43775">
    <property type="entry name" value="FATTY ACID SYNTHASE"/>
    <property type="match status" value="1"/>
</dbReference>
<dbReference type="RefSeq" id="WP_061481781.1">
    <property type="nucleotide sequence ID" value="NZ_ANBO01000008.1"/>
</dbReference>
<dbReference type="SMART" id="SM00827">
    <property type="entry name" value="PKS_AT"/>
    <property type="match status" value="1"/>
</dbReference>